<comment type="caution">
    <text evidence="3">The sequence shown here is derived from an EMBL/GenBank/DDBJ whole genome shotgun (WGS) entry which is preliminary data.</text>
</comment>
<feature type="domain" description="ATP-grasp" evidence="2">
    <location>
        <begin position="163"/>
        <end position="382"/>
    </location>
</feature>
<organism evidence="3 4">
    <name type="scientific">Candidatus Dojkabacteria bacterium</name>
    <dbReference type="NCBI Taxonomy" id="2099670"/>
    <lineage>
        <taxon>Bacteria</taxon>
        <taxon>Candidatus Dojkabacteria</taxon>
    </lineage>
</organism>
<dbReference type="EMBL" id="JAGQLK010000235">
    <property type="protein sequence ID" value="MCA9384066.1"/>
    <property type="molecule type" value="Genomic_DNA"/>
</dbReference>
<reference evidence="3" key="2">
    <citation type="journal article" date="2021" name="Microbiome">
        <title>Successional dynamics and alternative stable states in a saline activated sludge microbial community over 9 years.</title>
        <authorList>
            <person name="Wang Y."/>
            <person name="Ye J."/>
            <person name="Ju F."/>
            <person name="Liu L."/>
            <person name="Boyd J.A."/>
            <person name="Deng Y."/>
            <person name="Parks D.H."/>
            <person name="Jiang X."/>
            <person name="Yin X."/>
            <person name="Woodcroft B.J."/>
            <person name="Tyson G.W."/>
            <person name="Hugenholtz P."/>
            <person name="Polz M.F."/>
            <person name="Zhang T."/>
        </authorList>
    </citation>
    <scope>NUCLEOTIDE SEQUENCE</scope>
    <source>
        <strain evidence="3">HKST-UBA14</strain>
    </source>
</reference>
<evidence type="ECO:0000313" key="3">
    <source>
        <dbReference type="EMBL" id="MCA9384066.1"/>
    </source>
</evidence>
<dbReference type="GO" id="GO:0005524">
    <property type="term" value="F:ATP binding"/>
    <property type="evidence" value="ECO:0007669"/>
    <property type="project" value="UniProtKB-UniRule"/>
</dbReference>
<accession>A0A955L6T7</accession>
<gene>
    <name evidence="3" type="ORF">KC909_06925</name>
</gene>
<feature type="non-terminal residue" evidence="3">
    <location>
        <position position="443"/>
    </location>
</feature>
<sequence>MKKNVTIYVSNMSEDIWEFIDSFNDFKMKSFEIQENARLADQHLHGVCDEKELVFISPYVLEQDFVEYIKSLYQFNSLNLFSPEKHTGEICTDLINDKKLFMQLKKILDEYSQVTLKSYSASQQFYLLKNRLIAEGYSVVTPESPTDEAAWTVNFFGSKSGIRQLAHMTSIEEPDFQVAEGLICMGIFEASRIAANKYLKKRGVVIKTNKGHSGSGVLIFREGDLPNEYHNCQQKLESILSKDNYWVQFPIVVEDLVNVNLKVGGGFPNTEYLIKGNGEIELLYYGGLIVTDQGVFKGMEIGDNVFNDRFLASIIDFGYFIGEKYSKFGYRGYYDVDMIASKNGNIYVSESNTRRTGSTHVYQSLSNLIGEDFVEDTYVISNNIHYRSDKAFVKFNEVTGRVQHLMFDKNSKEGVIFTSANILSQNAVGYIIVSPTKRRTVEI</sequence>
<evidence type="ECO:0000313" key="4">
    <source>
        <dbReference type="Proteomes" id="UP000783287"/>
    </source>
</evidence>
<dbReference type="InterPro" id="IPR011761">
    <property type="entry name" value="ATP-grasp"/>
</dbReference>
<protein>
    <recommendedName>
        <fullName evidence="2">ATP-grasp domain-containing protein</fullName>
    </recommendedName>
</protein>
<dbReference type="SUPFAM" id="SSF56059">
    <property type="entry name" value="Glutathione synthetase ATP-binding domain-like"/>
    <property type="match status" value="1"/>
</dbReference>
<keyword evidence="1" id="KW-0547">Nucleotide-binding</keyword>
<name>A0A955L6T7_9BACT</name>
<reference evidence="3" key="1">
    <citation type="submission" date="2020-04" db="EMBL/GenBank/DDBJ databases">
        <authorList>
            <person name="Zhang T."/>
        </authorList>
    </citation>
    <scope>NUCLEOTIDE SEQUENCE</scope>
    <source>
        <strain evidence="3">HKST-UBA14</strain>
    </source>
</reference>
<dbReference type="PROSITE" id="PS50975">
    <property type="entry name" value="ATP_GRASP"/>
    <property type="match status" value="1"/>
</dbReference>
<dbReference type="Gene3D" id="3.30.470.20">
    <property type="entry name" value="ATP-grasp fold, B domain"/>
    <property type="match status" value="1"/>
</dbReference>
<evidence type="ECO:0000259" key="2">
    <source>
        <dbReference type="PROSITE" id="PS50975"/>
    </source>
</evidence>
<proteinExistence type="predicted"/>
<evidence type="ECO:0000256" key="1">
    <source>
        <dbReference type="PROSITE-ProRule" id="PRU00409"/>
    </source>
</evidence>
<dbReference type="Proteomes" id="UP000783287">
    <property type="component" value="Unassembled WGS sequence"/>
</dbReference>
<keyword evidence="1" id="KW-0067">ATP-binding</keyword>
<dbReference type="AlphaFoldDB" id="A0A955L6T7"/>
<dbReference type="GO" id="GO:0046872">
    <property type="term" value="F:metal ion binding"/>
    <property type="evidence" value="ECO:0007669"/>
    <property type="project" value="InterPro"/>
</dbReference>